<comment type="caution">
    <text evidence="1">The sequence shown here is derived from an EMBL/GenBank/DDBJ whole genome shotgun (WGS) entry which is preliminary data.</text>
</comment>
<gene>
    <name evidence="1" type="ORF">HZH68_000920</name>
</gene>
<dbReference type="EMBL" id="JACSDZ010000001">
    <property type="protein sequence ID" value="KAF7418267.1"/>
    <property type="molecule type" value="Genomic_DNA"/>
</dbReference>
<sequence>MGREVTCHAVREIHHKFEKVTTTLRKQRGITVEEIQQALSEEEGMMRTNDKEHPSGTTAYWRGEKACRAIYEHKNKLESIKRNGESDIVSNNGLKQTWTLDLSRMSPNIEWMTNVVSFKTTIQATENNRGRYSQRQTET</sequence>
<organism evidence="1 2">
    <name type="scientific">Vespula germanica</name>
    <name type="common">German yellow jacket</name>
    <name type="synonym">Paravespula germanica</name>
    <dbReference type="NCBI Taxonomy" id="30212"/>
    <lineage>
        <taxon>Eukaryota</taxon>
        <taxon>Metazoa</taxon>
        <taxon>Ecdysozoa</taxon>
        <taxon>Arthropoda</taxon>
        <taxon>Hexapoda</taxon>
        <taxon>Insecta</taxon>
        <taxon>Pterygota</taxon>
        <taxon>Neoptera</taxon>
        <taxon>Endopterygota</taxon>
        <taxon>Hymenoptera</taxon>
        <taxon>Apocrita</taxon>
        <taxon>Aculeata</taxon>
        <taxon>Vespoidea</taxon>
        <taxon>Vespidae</taxon>
        <taxon>Vespinae</taxon>
        <taxon>Vespula</taxon>
    </lineage>
</organism>
<proteinExistence type="predicted"/>
<dbReference type="AlphaFoldDB" id="A0A834NUJ1"/>
<protein>
    <submittedName>
        <fullName evidence="1">Uncharacterized protein</fullName>
    </submittedName>
</protein>
<accession>A0A834NUJ1</accession>
<dbReference type="Proteomes" id="UP000617340">
    <property type="component" value="Unassembled WGS sequence"/>
</dbReference>
<name>A0A834NUJ1_VESGE</name>
<evidence type="ECO:0000313" key="1">
    <source>
        <dbReference type="EMBL" id="KAF7418267.1"/>
    </source>
</evidence>
<keyword evidence="2" id="KW-1185">Reference proteome</keyword>
<evidence type="ECO:0000313" key="2">
    <source>
        <dbReference type="Proteomes" id="UP000617340"/>
    </source>
</evidence>
<reference evidence="1" key="1">
    <citation type="journal article" date="2020" name="G3 (Bethesda)">
        <title>High-Quality Assemblies for Three Invasive Social Wasps from the &lt;i&gt;Vespula&lt;/i&gt; Genus.</title>
        <authorList>
            <person name="Harrop T.W.R."/>
            <person name="Guhlin J."/>
            <person name="McLaughlin G.M."/>
            <person name="Permina E."/>
            <person name="Stockwell P."/>
            <person name="Gilligan J."/>
            <person name="Le Lec M.F."/>
            <person name="Gruber M.A.M."/>
            <person name="Quinn O."/>
            <person name="Lovegrove M."/>
            <person name="Duncan E.J."/>
            <person name="Remnant E.J."/>
            <person name="Van Eeckhoven J."/>
            <person name="Graham B."/>
            <person name="Knapp R.A."/>
            <person name="Langford K.W."/>
            <person name="Kronenberg Z."/>
            <person name="Press M.O."/>
            <person name="Eacker S.M."/>
            <person name="Wilson-Rankin E.E."/>
            <person name="Purcell J."/>
            <person name="Lester P.J."/>
            <person name="Dearden P.K."/>
        </authorList>
    </citation>
    <scope>NUCLEOTIDE SEQUENCE</scope>
    <source>
        <strain evidence="1">Linc-1</strain>
    </source>
</reference>